<sequence>MYPGGTPQLVNQLPSNTVYKWIDPIGGGTLPGPITWGTLRPDDKPAHGGVLTYVNNVPTVEYHRPRRR</sequence>
<accession>A0A1V0SKP3</accession>
<evidence type="ECO:0000313" key="1">
    <source>
        <dbReference type="EMBL" id="ARF12315.1"/>
    </source>
</evidence>
<organism evidence="1">
    <name type="scientific">Klosneuvirus KNV1</name>
    <dbReference type="NCBI Taxonomy" id="1977640"/>
    <lineage>
        <taxon>Viruses</taxon>
        <taxon>Varidnaviria</taxon>
        <taxon>Bamfordvirae</taxon>
        <taxon>Nucleocytoviricota</taxon>
        <taxon>Megaviricetes</taxon>
        <taxon>Imitervirales</taxon>
        <taxon>Mimiviridae</taxon>
        <taxon>Klosneuvirinae</taxon>
        <taxon>Klosneuvirus</taxon>
    </lineage>
</organism>
<protein>
    <submittedName>
        <fullName evidence="1">Uncharacterized protein</fullName>
    </submittedName>
</protein>
<proteinExistence type="predicted"/>
<dbReference type="EMBL" id="KY684111">
    <property type="protein sequence ID" value="ARF12315.1"/>
    <property type="molecule type" value="Genomic_DNA"/>
</dbReference>
<gene>
    <name evidence="1" type="ORF">Klosneuvirus_4_130</name>
</gene>
<name>A0A1V0SKP3_9VIRU</name>
<reference evidence="1" key="1">
    <citation type="journal article" date="2017" name="Science">
        <title>Giant viruses with an expanded complement of translation system components.</title>
        <authorList>
            <person name="Schulz F."/>
            <person name="Yutin N."/>
            <person name="Ivanova N.N."/>
            <person name="Ortega D.R."/>
            <person name="Lee T.K."/>
            <person name="Vierheilig J."/>
            <person name="Daims H."/>
            <person name="Horn M."/>
            <person name="Wagner M."/>
            <person name="Jensen G.J."/>
            <person name="Kyrpides N.C."/>
            <person name="Koonin E.V."/>
            <person name="Woyke T."/>
        </authorList>
    </citation>
    <scope>NUCLEOTIDE SEQUENCE</scope>
    <source>
        <strain evidence="1">KNV1</strain>
    </source>
</reference>